<accession>A0A8J3RXA2</accession>
<keyword evidence="2" id="KW-0812">Transmembrane</keyword>
<organism evidence="3 4">
    <name type="scientific">Planobispora rosea</name>
    <dbReference type="NCBI Taxonomy" id="35762"/>
    <lineage>
        <taxon>Bacteria</taxon>
        <taxon>Bacillati</taxon>
        <taxon>Actinomycetota</taxon>
        <taxon>Actinomycetes</taxon>
        <taxon>Streptosporangiales</taxon>
        <taxon>Streptosporangiaceae</taxon>
        <taxon>Planobispora</taxon>
    </lineage>
</organism>
<keyword evidence="4" id="KW-1185">Reference proteome</keyword>
<feature type="region of interest" description="Disordered" evidence="1">
    <location>
        <begin position="140"/>
        <end position="166"/>
    </location>
</feature>
<keyword evidence="2" id="KW-1133">Transmembrane helix</keyword>
<protein>
    <submittedName>
        <fullName evidence="3">Uncharacterized protein</fullName>
    </submittedName>
</protein>
<gene>
    <name evidence="3" type="ORF">Pro02_07680</name>
</gene>
<sequence>MRIGGSAALVGQNDTLDFLAGERRERAILRHMVLSLVGGLAVGALGEVLSHRADALHAVYDPYAHLLLTALVGWTAAGFGWAVLGSALAALGPVISTLGATFFAPESHYPHLGADGMELNLTLLALTSFGTLAHVVRSVRRSRRDSGGGRPGGRRPNGRRSPRPSR</sequence>
<dbReference type="EMBL" id="BOOI01000006">
    <property type="protein sequence ID" value="GIH82360.1"/>
    <property type="molecule type" value="Genomic_DNA"/>
</dbReference>
<feature type="compositionally biased region" description="Basic residues" evidence="1">
    <location>
        <begin position="152"/>
        <end position="166"/>
    </location>
</feature>
<dbReference type="Proteomes" id="UP000655044">
    <property type="component" value="Unassembled WGS sequence"/>
</dbReference>
<proteinExistence type="predicted"/>
<keyword evidence="2" id="KW-0472">Membrane</keyword>
<reference evidence="3" key="1">
    <citation type="submission" date="2021-01" db="EMBL/GenBank/DDBJ databases">
        <title>Whole genome shotgun sequence of Planobispora rosea NBRC 15558.</title>
        <authorList>
            <person name="Komaki H."/>
            <person name="Tamura T."/>
        </authorList>
    </citation>
    <scope>NUCLEOTIDE SEQUENCE</scope>
    <source>
        <strain evidence="3">NBRC 15558</strain>
    </source>
</reference>
<evidence type="ECO:0000313" key="4">
    <source>
        <dbReference type="Proteomes" id="UP000655044"/>
    </source>
</evidence>
<feature type="transmembrane region" description="Helical" evidence="2">
    <location>
        <begin position="32"/>
        <end position="51"/>
    </location>
</feature>
<feature type="transmembrane region" description="Helical" evidence="2">
    <location>
        <begin position="63"/>
        <end position="81"/>
    </location>
</feature>
<evidence type="ECO:0000256" key="1">
    <source>
        <dbReference type="SAM" id="MobiDB-lite"/>
    </source>
</evidence>
<comment type="caution">
    <text evidence="3">The sequence shown here is derived from an EMBL/GenBank/DDBJ whole genome shotgun (WGS) entry which is preliminary data.</text>
</comment>
<evidence type="ECO:0000256" key="2">
    <source>
        <dbReference type="SAM" id="Phobius"/>
    </source>
</evidence>
<name>A0A8J3RXA2_PLARO</name>
<feature type="transmembrane region" description="Helical" evidence="2">
    <location>
        <begin position="117"/>
        <end position="136"/>
    </location>
</feature>
<dbReference type="AlphaFoldDB" id="A0A8J3RXA2"/>
<feature type="transmembrane region" description="Helical" evidence="2">
    <location>
        <begin position="88"/>
        <end position="105"/>
    </location>
</feature>
<evidence type="ECO:0000313" key="3">
    <source>
        <dbReference type="EMBL" id="GIH82360.1"/>
    </source>
</evidence>